<evidence type="ECO:0000256" key="2">
    <source>
        <dbReference type="ARBA" id="ARBA00011738"/>
    </source>
</evidence>
<dbReference type="PANTHER" id="PTHR46215:SF17">
    <property type="entry name" value="DIRIGENT PROTEIN"/>
    <property type="match status" value="1"/>
</dbReference>
<evidence type="ECO:0000313" key="6">
    <source>
        <dbReference type="EMBL" id="MQM09110.1"/>
    </source>
</evidence>
<dbReference type="Gene3D" id="2.40.480.10">
    <property type="entry name" value="Allene oxide cyclase-like"/>
    <property type="match status" value="1"/>
</dbReference>
<dbReference type="Pfam" id="PF03018">
    <property type="entry name" value="Dirigent"/>
    <property type="match status" value="1"/>
</dbReference>
<evidence type="ECO:0000313" key="7">
    <source>
        <dbReference type="Proteomes" id="UP000652761"/>
    </source>
</evidence>
<keyword evidence="3 4" id="KW-0964">Secreted</keyword>
<keyword evidence="4" id="KW-0052">Apoplast</keyword>
<dbReference type="OrthoDB" id="1685727at2759"/>
<keyword evidence="7" id="KW-1185">Reference proteome</keyword>
<dbReference type="Proteomes" id="UP000652761">
    <property type="component" value="Unassembled WGS sequence"/>
</dbReference>
<evidence type="ECO:0000256" key="4">
    <source>
        <dbReference type="RuleBase" id="RU363099"/>
    </source>
</evidence>
<organism evidence="6 7">
    <name type="scientific">Colocasia esculenta</name>
    <name type="common">Wild taro</name>
    <name type="synonym">Arum esculentum</name>
    <dbReference type="NCBI Taxonomy" id="4460"/>
    <lineage>
        <taxon>Eukaryota</taxon>
        <taxon>Viridiplantae</taxon>
        <taxon>Streptophyta</taxon>
        <taxon>Embryophyta</taxon>
        <taxon>Tracheophyta</taxon>
        <taxon>Spermatophyta</taxon>
        <taxon>Magnoliopsida</taxon>
        <taxon>Liliopsida</taxon>
        <taxon>Araceae</taxon>
        <taxon>Aroideae</taxon>
        <taxon>Colocasieae</taxon>
        <taxon>Colocasia</taxon>
    </lineage>
</organism>
<feature type="signal peptide" evidence="4">
    <location>
        <begin position="1"/>
        <end position="22"/>
    </location>
</feature>
<comment type="subunit">
    <text evidence="2 4">Homodimer.</text>
</comment>
<comment type="caution">
    <text evidence="6">The sequence shown here is derived from an EMBL/GenBank/DDBJ whole genome shotgun (WGS) entry which is preliminary data.</text>
</comment>
<reference evidence="6" key="1">
    <citation type="submission" date="2017-07" db="EMBL/GenBank/DDBJ databases">
        <title>Taro Niue Genome Assembly and Annotation.</title>
        <authorList>
            <person name="Atibalentja N."/>
            <person name="Keating K."/>
            <person name="Fields C.J."/>
        </authorList>
    </citation>
    <scope>NUCLEOTIDE SEQUENCE</scope>
    <source>
        <strain evidence="6">Niue_2</strain>
        <tissue evidence="6">Leaf</tissue>
    </source>
</reference>
<keyword evidence="4" id="KW-0732">Signal</keyword>
<comment type="similarity">
    <text evidence="1 4">Belongs to the plant dirigent protein family.</text>
</comment>
<dbReference type="InterPro" id="IPR044859">
    <property type="entry name" value="Allene_oxi_cyc_Dirigent"/>
</dbReference>
<dbReference type="EMBL" id="NMUH01004293">
    <property type="protein sequence ID" value="MQM09110.1"/>
    <property type="molecule type" value="Genomic_DNA"/>
</dbReference>
<protein>
    <recommendedName>
        <fullName evidence="4">Dirigent protein</fullName>
    </recommendedName>
</protein>
<dbReference type="GO" id="GO:0009699">
    <property type="term" value="P:phenylpropanoid biosynthetic process"/>
    <property type="evidence" value="ECO:0007669"/>
    <property type="project" value="UniProtKB-ARBA"/>
</dbReference>
<proteinExistence type="inferred from homology"/>
<comment type="function">
    <text evidence="4">Dirigent proteins impart stereoselectivity on the phenoxy radical-coupling reaction, yielding optically active lignans from two molecules of coniferyl alcohol in the biosynthesis of lignans, flavonolignans, and alkaloids and thus plays a central role in plant secondary metabolism.</text>
</comment>
<feature type="region of interest" description="Disordered" evidence="5">
    <location>
        <begin position="219"/>
        <end position="245"/>
    </location>
</feature>
<feature type="chain" id="PRO_5033099498" description="Dirigent protein" evidence="4">
    <location>
        <begin position="23"/>
        <end position="245"/>
    </location>
</feature>
<evidence type="ECO:0000256" key="1">
    <source>
        <dbReference type="ARBA" id="ARBA00010746"/>
    </source>
</evidence>
<evidence type="ECO:0000256" key="5">
    <source>
        <dbReference type="SAM" id="MobiDB-lite"/>
    </source>
</evidence>
<dbReference type="PANTHER" id="PTHR46215">
    <property type="entry name" value="DIRIGENT PROTEIN 24-RELATED"/>
    <property type="match status" value="1"/>
</dbReference>
<name>A0A843X1L2_COLES</name>
<gene>
    <name evidence="6" type="ORF">Taro_041980</name>
</gene>
<evidence type="ECO:0000256" key="3">
    <source>
        <dbReference type="ARBA" id="ARBA00022525"/>
    </source>
</evidence>
<dbReference type="GO" id="GO:0048046">
    <property type="term" value="C:apoplast"/>
    <property type="evidence" value="ECO:0007669"/>
    <property type="project" value="UniProtKB-SubCell"/>
</dbReference>
<dbReference type="SMR" id="A0A843X1L2"/>
<accession>A0A843X1L2</accession>
<comment type="subcellular location">
    <subcellularLocation>
        <location evidence="4">Secreted</location>
        <location evidence="4">Extracellular space</location>
        <location evidence="4">Apoplast</location>
    </subcellularLocation>
</comment>
<dbReference type="InterPro" id="IPR004265">
    <property type="entry name" value="Dirigent"/>
</dbReference>
<dbReference type="AlphaFoldDB" id="A0A843X1L2"/>
<sequence>MSMIAWCRLLSILITIHRPICARPLDHALPPPPPLPPQPPRNTYQQISVFMSDVLGNGNLLPESSEPAGTNTQIPLPKPRGLFPPVGGVPLPKPSACVPVPVSGPGDHAGDQSASWFPYLPSLQALEVGAVTVVDEELREGSLSTAPLVGRARGVYVTIPEDPHDHMMAMTVKFADGEPAENSIRFFGIHRTGAGESHVAVIGGTGKYEGANGYATVKSVGSSNPSSNSGAGPSKKSLRVTVFLS</sequence>
<feature type="compositionally biased region" description="Low complexity" evidence="5">
    <location>
        <begin position="219"/>
        <end position="235"/>
    </location>
</feature>